<feature type="signal peptide" evidence="1">
    <location>
        <begin position="1"/>
        <end position="17"/>
    </location>
</feature>
<proteinExistence type="predicted"/>
<evidence type="ECO:0000256" key="1">
    <source>
        <dbReference type="SAM" id="SignalP"/>
    </source>
</evidence>
<protein>
    <recommendedName>
        <fullName evidence="4">Secreted protein</fullName>
    </recommendedName>
</protein>
<evidence type="ECO:0000313" key="3">
    <source>
        <dbReference type="Proteomes" id="UP000023152"/>
    </source>
</evidence>
<keyword evidence="1" id="KW-0732">Signal</keyword>
<organism evidence="2 3">
    <name type="scientific">Reticulomyxa filosa</name>
    <dbReference type="NCBI Taxonomy" id="46433"/>
    <lineage>
        <taxon>Eukaryota</taxon>
        <taxon>Sar</taxon>
        <taxon>Rhizaria</taxon>
        <taxon>Retaria</taxon>
        <taxon>Foraminifera</taxon>
        <taxon>Monothalamids</taxon>
        <taxon>Reticulomyxidae</taxon>
        <taxon>Reticulomyxa</taxon>
    </lineage>
</organism>
<sequence>MTCQLVCGYLIFLLSHAFSGDHYDVVYVPSGMARNSSYCITLEQCKHEIANVQSFEAFSLFLFQLTATQDKILIVHDDNTTPDIADRFVFFFFFFFKKKKKKKKTELMDKQEVSTTTTTTTTKIE</sequence>
<evidence type="ECO:0000313" key="2">
    <source>
        <dbReference type="EMBL" id="ETO28218.1"/>
    </source>
</evidence>
<name>X6NQM3_RETFI</name>
<gene>
    <name evidence="2" type="ORF">RFI_08915</name>
</gene>
<dbReference type="Proteomes" id="UP000023152">
    <property type="component" value="Unassembled WGS sequence"/>
</dbReference>
<accession>X6NQM3</accession>
<reference evidence="2 3" key="1">
    <citation type="journal article" date="2013" name="Curr. Biol.">
        <title>The Genome of the Foraminiferan Reticulomyxa filosa.</title>
        <authorList>
            <person name="Glockner G."/>
            <person name="Hulsmann N."/>
            <person name="Schleicher M."/>
            <person name="Noegel A.A."/>
            <person name="Eichinger L."/>
            <person name="Gallinger C."/>
            <person name="Pawlowski J."/>
            <person name="Sierra R."/>
            <person name="Euteneuer U."/>
            <person name="Pillet L."/>
            <person name="Moustafa A."/>
            <person name="Platzer M."/>
            <person name="Groth M."/>
            <person name="Szafranski K."/>
            <person name="Schliwa M."/>
        </authorList>
    </citation>
    <scope>NUCLEOTIDE SEQUENCE [LARGE SCALE GENOMIC DNA]</scope>
</reference>
<feature type="chain" id="PRO_5004976843" description="Secreted protein" evidence="1">
    <location>
        <begin position="18"/>
        <end position="125"/>
    </location>
</feature>
<evidence type="ECO:0008006" key="4">
    <source>
        <dbReference type="Google" id="ProtNLM"/>
    </source>
</evidence>
<dbReference type="AlphaFoldDB" id="X6NQM3"/>
<comment type="caution">
    <text evidence="2">The sequence shown here is derived from an EMBL/GenBank/DDBJ whole genome shotgun (WGS) entry which is preliminary data.</text>
</comment>
<dbReference type="EMBL" id="ASPP01006795">
    <property type="protein sequence ID" value="ETO28218.1"/>
    <property type="molecule type" value="Genomic_DNA"/>
</dbReference>
<keyword evidence="3" id="KW-1185">Reference proteome</keyword>